<dbReference type="Proteomes" id="UP000018211">
    <property type="component" value="Unassembled WGS sequence"/>
</dbReference>
<keyword evidence="1" id="KW-0808">Transferase</keyword>
<dbReference type="Pfam" id="PF00583">
    <property type="entry name" value="Acetyltransf_1"/>
    <property type="match status" value="1"/>
</dbReference>
<dbReference type="AlphaFoldDB" id="A0AAV2VMA1"/>
<reference evidence="4 5" key="1">
    <citation type="journal article" date="2013" name="ISME J.">
        <title>Comparative genomics of pathogenic lineages of Vibrio nigripulchritudo identifies virulence-associated traits.</title>
        <authorList>
            <person name="Goudenege D."/>
            <person name="Labreuche Y."/>
            <person name="Krin E."/>
            <person name="Ansquer D."/>
            <person name="Mangenot S."/>
            <person name="Calteau A."/>
            <person name="Medigue C."/>
            <person name="Mazel D."/>
            <person name="Polz M.F."/>
            <person name="Le Roux F."/>
        </authorList>
    </citation>
    <scope>NUCLEOTIDE SEQUENCE [LARGE SCALE GENOMIC DNA]</scope>
    <source>
        <strain evidence="4 5">SOn1</strain>
    </source>
</reference>
<protein>
    <submittedName>
        <fullName evidence="4">Acyl-CoA N-acyltransferase</fullName>
    </submittedName>
</protein>
<dbReference type="CDD" id="cd04301">
    <property type="entry name" value="NAT_SF"/>
    <property type="match status" value="1"/>
</dbReference>
<organism evidence="4 5">
    <name type="scientific">Vibrio nigripulchritudo SOn1</name>
    <dbReference type="NCBI Taxonomy" id="1238450"/>
    <lineage>
        <taxon>Bacteria</taxon>
        <taxon>Pseudomonadati</taxon>
        <taxon>Pseudomonadota</taxon>
        <taxon>Gammaproteobacteria</taxon>
        <taxon>Vibrionales</taxon>
        <taxon>Vibrionaceae</taxon>
        <taxon>Vibrio</taxon>
    </lineage>
</organism>
<comment type="caution">
    <text evidence="4">The sequence shown here is derived from an EMBL/GenBank/DDBJ whole genome shotgun (WGS) entry which is preliminary data.</text>
</comment>
<keyword evidence="2" id="KW-0012">Acyltransferase</keyword>
<dbReference type="Gene3D" id="3.40.630.30">
    <property type="match status" value="1"/>
</dbReference>
<name>A0AAV2VMA1_9VIBR</name>
<feature type="domain" description="N-acetyltransferase" evidence="3">
    <location>
        <begin position="1"/>
        <end position="135"/>
    </location>
</feature>
<evidence type="ECO:0000259" key="3">
    <source>
        <dbReference type="PROSITE" id="PS51186"/>
    </source>
</evidence>
<evidence type="ECO:0000313" key="5">
    <source>
        <dbReference type="Proteomes" id="UP000018211"/>
    </source>
</evidence>
<dbReference type="InterPro" id="IPR016181">
    <property type="entry name" value="Acyl_CoA_acyltransferase"/>
</dbReference>
<accession>A0AAV2VMA1</accession>
<evidence type="ECO:0000256" key="2">
    <source>
        <dbReference type="ARBA" id="ARBA00023315"/>
    </source>
</evidence>
<proteinExistence type="predicted"/>
<dbReference type="GO" id="GO:0016747">
    <property type="term" value="F:acyltransferase activity, transferring groups other than amino-acyl groups"/>
    <property type="evidence" value="ECO:0007669"/>
    <property type="project" value="InterPro"/>
</dbReference>
<evidence type="ECO:0000256" key="1">
    <source>
        <dbReference type="ARBA" id="ARBA00022679"/>
    </source>
</evidence>
<dbReference type="PROSITE" id="PS51186">
    <property type="entry name" value="GNAT"/>
    <property type="match status" value="1"/>
</dbReference>
<sequence length="151" mass="17280">MIKLTRIASTSIPIELLLEADPDTCAIEQYLHQAHCFAVTENDTVLAACVCKPTSETECELMNIAVWPSQQGRKLGSQLLNFTIEELKKEGFKKVSLGTGTFGHQLTFYQRAGFRVIRVERDYFLEHYPEPIFENGIQHKDRLWLEFSLVS</sequence>
<dbReference type="PANTHER" id="PTHR43877">
    <property type="entry name" value="AMINOALKYLPHOSPHONATE N-ACETYLTRANSFERASE-RELATED-RELATED"/>
    <property type="match status" value="1"/>
</dbReference>
<evidence type="ECO:0000313" key="4">
    <source>
        <dbReference type="EMBL" id="CCO45854.1"/>
    </source>
</evidence>
<dbReference type="EMBL" id="CAOF01000068">
    <property type="protein sequence ID" value="CCO45854.1"/>
    <property type="molecule type" value="Genomic_DNA"/>
</dbReference>
<dbReference type="SUPFAM" id="SSF55729">
    <property type="entry name" value="Acyl-CoA N-acyltransferases (Nat)"/>
    <property type="match status" value="1"/>
</dbReference>
<dbReference type="PANTHER" id="PTHR43877:SF5">
    <property type="entry name" value="BLL8307 PROTEIN"/>
    <property type="match status" value="1"/>
</dbReference>
<dbReference type="InterPro" id="IPR050832">
    <property type="entry name" value="Bact_Acetyltransf"/>
</dbReference>
<dbReference type="RefSeq" id="WP_022611184.1">
    <property type="nucleotide sequence ID" value="NZ_LK391965.1"/>
</dbReference>
<dbReference type="InterPro" id="IPR000182">
    <property type="entry name" value="GNAT_dom"/>
</dbReference>
<gene>
    <name evidence="4" type="ORF">VIBNISOn1_160031</name>
</gene>